<dbReference type="OrthoDB" id="9805504at2"/>
<organism evidence="3 4">
    <name type="scientific">Bythopirellula goksoeyrii</name>
    <dbReference type="NCBI Taxonomy" id="1400387"/>
    <lineage>
        <taxon>Bacteria</taxon>
        <taxon>Pseudomonadati</taxon>
        <taxon>Planctomycetota</taxon>
        <taxon>Planctomycetia</taxon>
        <taxon>Pirellulales</taxon>
        <taxon>Lacipirellulaceae</taxon>
        <taxon>Bythopirellula</taxon>
    </lineage>
</organism>
<feature type="region of interest" description="Disordered" evidence="1">
    <location>
        <begin position="32"/>
        <end position="86"/>
    </location>
</feature>
<keyword evidence="4" id="KW-1185">Reference proteome</keyword>
<evidence type="ECO:0000256" key="1">
    <source>
        <dbReference type="SAM" id="MobiDB-lite"/>
    </source>
</evidence>
<evidence type="ECO:0000256" key="2">
    <source>
        <dbReference type="SAM" id="SignalP"/>
    </source>
</evidence>
<dbReference type="InterPro" id="IPR047773">
    <property type="entry name" value="YHYH_dom_bact"/>
</dbReference>
<evidence type="ECO:0000313" key="3">
    <source>
        <dbReference type="EMBL" id="QEG34433.1"/>
    </source>
</evidence>
<dbReference type="Proteomes" id="UP000323917">
    <property type="component" value="Chromosome"/>
</dbReference>
<feature type="compositionally biased region" description="Low complexity" evidence="1">
    <location>
        <begin position="49"/>
        <end position="66"/>
    </location>
</feature>
<dbReference type="Gene3D" id="2.30.30.700">
    <property type="entry name" value="SLA1 homology domain 1"/>
    <property type="match status" value="1"/>
</dbReference>
<evidence type="ECO:0000313" key="4">
    <source>
        <dbReference type="Proteomes" id="UP000323917"/>
    </source>
</evidence>
<feature type="signal peptide" evidence="2">
    <location>
        <begin position="1"/>
        <end position="23"/>
    </location>
</feature>
<protein>
    <recommendedName>
        <fullName evidence="5">YHYH domain-containing protein</fullName>
    </recommendedName>
</protein>
<dbReference type="EMBL" id="CP042913">
    <property type="protein sequence ID" value="QEG34433.1"/>
    <property type="molecule type" value="Genomic_DNA"/>
</dbReference>
<gene>
    <name evidence="3" type="ORF">Pr1d_17120</name>
</gene>
<name>A0A5B9QK11_9BACT</name>
<dbReference type="NCBIfam" id="NF033223">
    <property type="entry name" value="YHYH_alt"/>
    <property type="match status" value="1"/>
</dbReference>
<reference evidence="3 4" key="1">
    <citation type="submission" date="2019-08" db="EMBL/GenBank/DDBJ databases">
        <title>Deep-cultivation of Planctomycetes and their phenomic and genomic characterization uncovers novel biology.</title>
        <authorList>
            <person name="Wiegand S."/>
            <person name="Jogler M."/>
            <person name="Boedeker C."/>
            <person name="Pinto D."/>
            <person name="Vollmers J."/>
            <person name="Rivas-Marin E."/>
            <person name="Kohn T."/>
            <person name="Peeters S.H."/>
            <person name="Heuer A."/>
            <person name="Rast P."/>
            <person name="Oberbeckmann S."/>
            <person name="Bunk B."/>
            <person name="Jeske O."/>
            <person name="Meyerdierks A."/>
            <person name="Storesund J.E."/>
            <person name="Kallscheuer N."/>
            <person name="Luecker S."/>
            <person name="Lage O.M."/>
            <person name="Pohl T."/>
            <person name="Merkel B.J."/>
            <person name="Hornburger P."/>
            <person name="Mueller R.-W."/>
            <person name="Bruemmer F."/>
            <person name="Labrenz M."/>
            <person name="Spormann A.M."/>
            <person name="Op den Camp H."/>
            <person name="Overmann J."/>
            <person name="Amann R."/>
            <person name="Jetten M.S.M."/>
            <person name="Mascher T."/>
            <person name="Medema M.H."/>
            <person name="Devos D.P."/>
            <person name="Kaster A.-K."/>
            <person name="Ovreas L."/>
            <person name="Rohde M."/>
            <person name="Galperin M.Y."/>
            <person name="Jogler C."/>
        </authorList>
    </citation>
    <scope>NUCLEOTIDE SEQUENCE [LARGE SCALE GENOMIC DNA]</scope>
    <source>
        <strain evidence="3 4">Pr1d</strain>
    </source>
</reference>
<sequence precursor="true">MSPRLRFVLPYLFFALGSVALYAHSGRTDANGGHHDRKNGGYHYHNGGSARSTPPASSFAPSYSPPKTIRNPIAKSSIPKKTQPVFRPQGHTWYSLIGKTVAKGDITKLNLSAGTATINDGRDSHTIQLATLAALDQAYALEKDSTHSQYKNRYPSWTSDDGAFTTQAMPLNVTDEFVTLRNNTGKSIEVPLNRLDEKSIEFALQIRKAMKEVENKRSDKVSSPFAELESKASPFEYGDFSLSQTDIADSNMSYWLNTKSNTRHNSGCRFFGNTSGGRECSADEGKACGICGG</sequence>
<dbReference type="AlphaFoldDB" id="A0A5B9QK11"/>
<proteinExistence type="predicted"/>
<dbReference type="KEGG" id="bgok:Pr1d_17120"/>
<accession>A0A5B9QK11</accession>
<keyword evidence="2" id="KW-0732">Signal</keyword>
<feature type="chain" id="PRO_5023061626" description="YHYH domain-containing protein" evidence="2">
    <location>
        <begin position="24"/>
        <end position="293"/>
    </location>
</feature>
<evidence type="ECO:0008006" key="5">
    <source>
        <dbReference type="Google" id="ProtNLM"/>
    </source>
</evidence>